<proteinExistence type="predicted"/>
<keyword evidence="1" id="KW-1133">Transmembrane helix</keyword>
<keyword evidence="3" id="KW-1185">Reference proteome</keyword>
<organism evidence="2 3">
    <name type="scientific">Candidatus Magnetaquiglobus chichijimensis</name>
    <dbReference type="NCBI Taxonomy" id="3141448"/>
    <lineage>
        <taxon>Bacteria</taxon>
        <taxon>Pseudomonadati</taxon>
        <taxon>Pseudomonadota</taxon>
        <taxon>Magnetococcia</taxon>
        <taxon>Magnetococcales</taxon>
        <taxon>Candidatus Magnetaquicoccaceae</taxon>
        <taxon>Candidatus Magnetaquiglobus</taxon>
    </lineage>
</organism>
<comment type="caution">
    <text evidence="2">The sequence shown here is derived from an EMBL/GenBank/DDBJ whole genome shotgun (WGS) entry which is preliminary data.</text>
</comment>
<sequence length="137" mass="14843">MPPSSAPDALSLPSNRQFGGLFSFVFAAVALYCAGRAAWVGVGLAGVIAVAFAAFALVAPERLLPLNRAWFKLGILLGRIVNPLVMALLFFGLFTPLALLLRLFGRDALRLKRGGAVSHWIERQPDSLPPDSFKFQY</sequence>
<reference evidence="2 3" key="1">
    <citation type="submission" date="2024-09" db="EMBL/GenBank/DDBJ databases">
        <title>Draft genome sequence of Candidatus Magnetaquicoccaceae bacterium FCR-1.</title>
        <authorList>
            <person name="Shimoshige H."/>
            <person name="Shimamura S."/>
            <person name="Taoka A."/>
            <person name="Kobayashi H."/>
            <person name="Maekawa T."/>
        </authorList>
    </citation>
    <scope>NUCLEOTIDE SEQUENCE [LARGE SCALE GENOMIC DNA]</scope>
    <source>
        <strain evidence="2 3">FCR-1</strain>
    </source>
</reference>
<dbReference type="RefSeq" id="WP_420905920.1">
    <property type="nucleotide sequence ID" value="NZ_BAAFGK010000004.1"/>
</dbReference>
<feature type="transmembrane region" description="Helical" evidence="1">
    <location>
        <begin position="42"/>
        <end position="60"/>
    </location>
</feature>
<feature type="transmembrane region" description="Helical" evidence="1">
    <location>
        <begin position="80"/>
        <end position="104"/>
    </location>
</feature>
<evidence type="ECO:0000313" key="3">
    <source>
        <dbReference type="Proteomes" id="UP001628193"/>
    </source>
</evidence>
<accession>A0ABQ0CBK7</accession>
<gene>
    <name evidence="2" type="ORF">SIID45300_02586</name>
</gene>
<keyword evidence="1" id="KW-0812">Transmembrane</keyword>
<keyword evidence="1" id="KW-0472">Membrane</keyword>
<name>A0ABQ0CBK7_9PROT</name>
<protein>
    <recommendedName>
        <fullName evidence="4">SxtJ</fullName>
    </recommendedName>
</protein>
<evidence type="ECO:0000313" key="2">
    <source>
        <dbReference type="EMBL" id="GAB0058240.1"/>
    </source>
</evidence>
<evidence type="ECO:0000256" key="1">
    <source>
        <dbReference type="SAM" id="Phobius"/>
    </source>
</evidence>
<evidence type="ECO:0008006" key="4">
    <source>
        <dbReference type="Google" id="ProtNLM"/>
    </source>
</evidence>
<dbReference type="EMBL" id="BAAFGK010000004">
    <property type="protein sequence ID" value="GAB0058240.1"/>
    <property type="molecule type" value="Genomic_DNA"/>
</dbReference>
<dbReference type="Proteomes" id="UP001628193">
    <property type="component" value="Unassembled WGS sequence"/>
</dbReference>
<feature type="transmembrane region" description="Helical" evidence="1">
    <location>
        <begin position="18"/>
        <end position="35"/>
    </location>
</feature>